<keyword evidence="4" id="KW-1015">Disulfide bond</keyword>
<evidence type="ECO:0000259" key="6">
    <source>
        <dbReference type="PROSITE" id="PS51323"/>
    </source>
</evidence>
<reference evidence="7" key="1">
    <citation type="submission" date="2023-07" db="EMBL/GenBank/DDBJ databases">
        <authorList>
            <person name="Stuckert A."/>
        </authorList>
    </citation>
    <scope>NUCLEOTIDE SEQUENCE</scope>
</reference>
<dbReference type="EMBL" id="CAUEEQ010011283">
    <property type="protein sequence ID" value="CAJ0935428.1"/>
    <property type="molecule type" value="Genomic_DNA"/>
</dbReference>
<protein>
    <recommendedName>
        <fullName evidence="6">IGFBP N-terminal domain-containing protein</fullName>
    </recommendedName>
</protein>
<dbReference type="SUPFAM" id="SSF57184">
    <property type="entry name" value="Growth factor receptor domain"/>
    <property type="match status" value="1"/>
</dbReference>
<keyword evidence="3" id="KW-0732">Signal</keyword>
<dbReference type="Pfam" id="PF25787">
    <property type="entry name" value="HTH_SB"/>
    <property type="match status" value="1"/>
</dbReference>
<feature type="domain" description="IGFBP N-terminal" evidence="6">
    <location>
        <begin position="163"/>
        <end position="241"/>
    </location>
</feature>
<dbReference type="InterPro" id="IPR057667">
    <property type="entry name" value="HTH_SB"/>
</dbReference>
<dbReference type="InterPro" id="IPR009030">
    <property type="entry name" value="Growth_fac_rcpt_cys_sf"/>
</dbReference>
<dbReference type="InterPro" id="IPR011390">
    <property type="entry name" value="IGFBP_rP_mac25"/>
</dbReference>
<dbReference type="PANTHER" id="PTHR14186:SF19">
    <property type="entry name" value="INSULIN-LIKE GROWTH FACTOR-BINDING PROTEIN 7"/>
    <property type="match status" value="1"/>
</dbReference>
<gene>
    <name evidence="7" type="ORF">RIMI_LOCUS6322233</name>
</gene>
<sequence length="439" mass="49726">MSPHGKELSEDLKKRIVALHKDGRGYKKIANTLTFSCSTVAKTIQRCNKTAYDHVFVYRCTSYGCDLVDGECKCDHKFEYKDEKSCRKVINVVFPIQLDSNEGVEPSRGGSQGNGQHAKHFTSEVKTEKLPTSRKTKLQNKSVTMLLFFLVFLFSSFCQPAESVYNCTACHERQCPPMITPCPGREAIDPCGCCRHCAKQEEEICGGSDWEYGYCDNHYKCAAINGTGLVEIPNIGVCKDMPAYRRATAYFEDDDENCPEQSGCYKVMGMCDCITKRTCIPDFSMSKYNPLYCEPKYDTPDYDHLFEYRCTSYGCDLVDGECKCERGVCDRKFEYKDEKSCHKVLSMILLLYLMYILMQGERLCANVTCPEEEPLKCPRDSVATKPHTPYGQCCPTIPSECTCNFKLCNSKCPDGKRKVMAWESDGIPGRCCDKFLCLL</sequence>
<evidence type="ECO:0000313" key="8">
    <source>
        <dbReference type="Proteomes" id="UP001176940"/>
    </source>
</evidence>
<evidence type="ECO:0000313" key="7">
    <source>
        <dbReference type="EMBL" id="CAJ0935428.1"/>
    </source>
</evidence>
<dbReference type="SUPFAM" id="SSF46689">
    <property type="entry name" value="Homeodomain-like"/>
    <property type="match status" value="1"/>
</dbReference>
<dbReference type="Gene3D" id="4.10.40.20">
    <property type="match status" value="1"/>
</dbReference>
<name>A0ABN9LB04_9NEOB</name>
<proteinExistence type="predicted"/>
<dbReference type="PROSITE" id="PS00222">
    <property type="entry name" value="IGFBP_N_1"/>
    <property type="match status" value="1"/>
</dbReference>
<evidence type="ECO:0000256" key="2">
    <source>
        <dbReference type="ARBA" id="ARBA00022525"/>
    </source>
</evidence>
<dbReference type="InterPro" id="IPR017891">
    <property type="entry name" value="Insulin_GF-bd_Cys-rich_CS"/>
</dbReference>
<comment type="subcellular location">
    <subcellularLocation>
        <location evidence="1">Secreted</location>
    </subcellularLocation>
</comment>
<feature type="region of interest" description="Disordered" evidence="5">
    <location>
        <begin position="101"/>
        <end position="122"/>
    </location>
</feature>
<dbReference type="PANTHER" id="PTHR14186">
    <property type="entry name" value="INSULIN-LIKE GROWTH FACTOR BINDING PROTEIN-RELATED"/>
    <property type="match status" value="1"/>
</dbReference>
<dbReference type="Proteomes" id="UP001176940">
    <property type="component" value="Unassembled WGS sequence"/>
</dbReference>
<dbReference type="PROSITE" id="PS51323">
    <property type="entry name" value="IGFBP_N_2"/>
    <property type="match status" value="1"/>
</dbReference>
<keyword evidence="8" id="KW-1185">Reference proteome</keyword>
<dbReference type="InterPro" id="IPR036388">
    <property type="entry name" value="WH-like_DNA-bd_sf"/>
</dbReference>
<evidence type="ECO:0000256" key="1">
    <source>
        <dbReference type="ARBA" id="ARBA00004613"/>
    </source>
</evidence>
<dbReference type="Gene3D" id="1.10.10.10">
    <property type="entry name" value="Winged helix-like DNA-binding domain superfamily/Winged helix DNA-binding domain"/>
    <property type="match status" value="1"/>
</dbReference>
<evidence type="ECO:0000256" key="5">
    <source>
        <dbReference type="SAM" id="MobiDB-lite"/>
    </source>
</evidence>
<keyword evidence="2" id="KW-0964">Secreted</keyword>
<dbReference type="InterPro" id="IPR000867">
    <property type="entry name" value="IGFBP-like"/>
</dbReference>
<evidence type="ECO:0000256" key="4">
    <source>
        <dbReference type="ARBA" id="ARBA00023157"/>
    </source>
</evidence>
<accession>A0ABN9LB04</accession>
<dbReference type="SMART" id="SM00121">
    <property type="entry name" value="IB"/>
    <property type="match status" value="1"/>
</dbReference>
<dbReference type="InterPro" id="IPR009057">
    <property type="entry name" value="Homeodomain-like_sf"/>
</dbReference>
<comment type="caution">
    <text evidence="7">The sequence shown here is derived from an EMBL/GenBank/DDBJ whole genome shotgun (WGS) entry which is preliminary data.</text>
</comment>
<organism evidence="7 8">
    <name type="scientific">Ranitomeya imitator</name>
    <name type="common">mimic poison frog</name>
    <dbReference type="NCBI Taxonomy" id="111125"/>
    <lineage>
        <taxon>Eukaryota</taxon>
        <taxon>Metazoa</taxon>
        <taxon>Chordata</taxon>
        <taxon>Craniata</taxon>
        <taxon>Vertebrata</taxon>
        <taxon>Euteleostomi</taxon>
        <taxon>Amphibia</taxon>
        <taxon>Batrachia</taxon>
        <taxon>Anura</taxon>
        <taxon>Neobatrachia</taxon>
        <taxon>Hyloidea</taxon>
        <taxon>Dendrobatidae</taxon>
        <taxon>Dendrobatinae</taxon>
        <taxon>Ranitomeya</taxon>
    </lineage>
</organism>
<evidence type="ECO:0000256" key="3">
    <source>
        <dbReference type="ARBA" id="ARBA00022729"/>
    </source>
</evidence>